<evidence type="ECO:0000313" key="3">
    <source>
        <dbReference type="Proteomes" id="UP000580250"/>
    </source>
</evidence>
<name>A0A6V7US94_MELEN</name>
<organism evidence="2 3">
    <name type="scientific">Meloidogyne enterolobii</name>
    <name type="common">Root-knot nematode worm</name>
    <name type="synonym">Meloidogyne mayaguensis</name>
    <dbReference type="NCBI Taxonomy" id="390850"/>
    <lineage>
        <taxon>Eukaryota</taxon>
        <taxon>Metazoa</taxon>
        <taxon>Ecdysozoa</taxon>
        <taxon>Nematoda</taxon>
        <taxon>Chromadorea</taxon>
        <taxon>Rhabditida</taxon>
        <taxon>Tylenchina</taxon>
        <taxon>Tylenchomorpha</taxon>
        <taxon>Tylenchoidea</taxon>
        <taxon>Meloidogynidae</taxon>
        <taxon>Meloidogyninae</taxon>
        <taxon>Meloidogyne</taxon>
    </lineage>
</organism>
<accession>A0A6V7US94</accession>
<sequence>MIFFLLFPFLFNFCYFTNGEKATIAECDTVIQYYVKDDCVCITEYPKCLTSLISQGKCTKGGYPTNFIEEPCTKMYSKCSLTKNECEIGSCGCFDLAIDCLIQNKCEYKTSLSSSTLDKRVRASDTIFGFKNFV</sequence>
<evidence type="ECO:0000313" key="2">
    <source>
        <dbReference type="EMBL" id="CAD2163203.1"/>
    </source>
</evidence>
<dbReference type="Proteomes" id="UP000580250">
    <property type="component" value="Unassembled WGS sequence"/>
</dbReference>
<reference evidence="2 3" key="1">
    <citation type="submission" date="2020-08" db="EMBL/GenBank/DDBJ databases">
        <authorList>
            <person name="Koutsovoulos G."/>
            <person name="Danchin GJ E."/>
        </authorList>
    </citation>
    <scope>NUCLEOTIDE SEQUENCE [LARGE SCALE GENOMIC DNA]</scope>
</reference>
<keyword evidence="1" id="KW-0732">Signal</keyword>
<dbReference type="AlphaFoldDB" id="A0A6V7US94"/>
<feature type="signal peptide" evidence="1">
    <location>
        <begin position="1"/>
        <end position="19"/>
    </location>
</feature>
<protein>
    <submittedName>
        <fullName evidence="2">Uncharacterized protein</fullName>
    </submittedName>
</protein>
<dbReference type="EMBL" id="CAJEWN010000096">
    <property type="protein sequence ID" value="CAD2163203.1"/>
    <property type="molecule type" value="Genomic_DNA"/>
</dbReference>
<proteinExistence type="predicted"/>
<feature type="chain" id="PRO_5027698082" evidence="1">
    <location>
        <begin position="20"/>
        <end position="134"/>
    </location>
</feature>
<gene>
    <name evidence="2" type="ORF">MENT_LOCUS15874</name>
</gene>
<comment type="caution">
    <text evidence="2">The sequence shown here is derived from an EMBL/GenBank/DDBJ whole genome shotgun (WGS) entry which is preliminary data.</text>
</comment>
<evidence type="ECO:0000256" key="1">
    <source>
        <dbReference type="SAM" id="SignalP"/>
    </source>
</evidence>